<name>E5AEM3_LEPMJ</name>
<proteinExistence type="predicted"/>
<feature type="compositionally biased region" description="Basic and acidic residues" evidence="1">
    <location>
        <begin position="32"/>
        <end position="51"/>
    </location>
</feature>
<dbReference type="VEuPathDB" id="FungiDB:LEMA_uP004490.1"/>
<protein>
    <submittedName>
        <fullName evidence="2">Predicted protein</fullName>
    </submittedName>
</protein>
<dbReference type="HOGENOM" id="CLU_3106864_0_0_1"/>
<feature type="compositionally biased region" description="Polar residues" evidence="1">
    <location>
        <begin position="18"/>
        <end position="30"/>
    </location>
</feature>
<evidence type="ECO:0000313" key="2">
    <source>
        <dbReference type="EMBL" id="CBY01662.1"/>
    </source>
</evidence>
<evidence type="ECO:0000313" key="3">
    <source>
        <dbReference type="Proteomes" id="UP000002668"/>
    </source>
</evidence>
<dbReference type="InParanoid" id="E5AEM3"/>
<organism evidence="2 3">
    <name type="scientific">Leptosphaeria maculans (strain JN3 / isolate v23.1.3 / race Av1-4-5-6-7-8)</name>
    <name type="common">Blackleg fungus</name>
    <name type="synonym">Phoma lingam</name>
    <dbReference type="NCBI Taxonomy" id="985895"/>
    <lineage>
        <taxon>Eukaryota</taxon>
        <taxon>Fungi</taxon>
        <taxon>Dikarya</taxon>
        <taxon>Ascomycota</taxon>
        <taxon>Pezizomycotina</taxon>
        <taxon>Dothideomycetes</taxon>
        <taxon>Pleosporomycetidae</taxon>
        <taxon>Pleosporales</taxon>
        <taxon>Pleosporineae</taxon>
        <taxon>Leptosphaeriaceae</taxon>
        <taxon>Plenodomus</taxon>
        <taxon>Plenodomus lingam/Leptosphaeria maculans species complex</taxon>
    </lineage>
</organism>
<keyword evidence="3" id="KW-1185">Reference proteome</keyword>
<dbReference type="EMBL" id="FP929139">
    <property type="protein sequence ID" value="CBY01662.1"/>
    <property type="molecule type" value="Genomic_DNA"/>
</dbReference>
<reference evidence="3" key="1">
    <citation type="journal article" date="2011" name="Nat. Commun.">
        <title>Effector diversification within compartments of the Leptosphaeria maculans genome affected by Repeat-Induced Point mutations.</title>
        <authorList>
            <person name="Rouxel T."/>
            <person name="Grandaubert J."/>
            <person name="Hane J.K."/>
            <person name="Hoede C."/>
            <person name="van de Wouw A.P."/>
            <person name="Couloux A."/>
            <person name="Dominguez V."/>
            <person name="Anthouard V."/>
            <person name="Bally P."/>
            <person name="Bourras S."/>
            <person name="Cozijnsen A.J."/>
            <person name="Ciuffetti L.M."/>
            <person name="Degrave A."/>
            <person name="Dilmaghani A."/>
            <person name="Duret L."/>
            <person name="Fudal I."/>
            <person name="Goodwin S.B."/>
            <person name="Gout L."/>
            <person name="Glaser N."/>
            <person name="Linglin J."/>
            <person name="Kema G.H.J."/>
            <person name="Lapalu N."/>
            <person name="Lawrence C.B."/>
            <person name="May K."/>
            <person name="Meyer M."/>
            <person name="Ollivier B."/>
            <person name="Poulain J."/>
            <person name="Schoch C.L."/>
            <person name="Simon A."/>
            <person name="Spatafora J.W."/>
            <person name="Stachowiak A."/>
            <person name="Turgeon B.G."/>
            <person name="Tyler B.M."/>
            <person name="Vincent D."/>
            <person name="Weissenbach J."/>
            <person name="Amselem J."/>
            <person name="Quesneville H."/>
            <person name="Oliver R.P."/>
            <person name="Wincker P."/>
            <person name="Balesdent M.-H."/>
            <person name="Howlett B.J."/>
        </authorList>
    </citation>
    <scope>NUCLEOTIDE SEQUENCE [LARGE SCALE GENOMIC DNA]</scope>
    <source>
        <strain evidence="3">JN3 / isolate v23.1.3 / race Av1-4-5-6-7-8</strain>
    </source>
</reference>
<feature type="region of interest" description="Disordered" evidence="1">
    <location>
        <begin position="1"/>
        <end position="51"/>
    </location>
</feature>
<gene>
    <name evidence="2" type="ORF">LEMA_uP004490.1</name>
</gene>
<sequence length="51" mass="5818">MPTRRGYYSLPTYPADSPNYTPTNRGSVGSVQRRENSTEPEKRKEQADEAE</sequence>
<evidence type="ECO:0000256" key="1">
    <source>
        <dbReference type="SAM" id="MobiDB-lite"/>
    </source>
</evidence>
<dbReference type="AlphaFoldDB" id="E5AEM3"/>
<dbReference type="Proteomes" id="UP000002668">
    <property type="component" value="Genome"/>
</dbReference>
<accession>E5AEM3</accession>